<dbReference type="AlphaFoldDB" id="A0A0K2G894"/>
<proteinExistence type="predicted"/>
<protein>
    <submittedName>
        <fullName evidence="1">Uncharacterized protein</fullName>
    </submittedName>
</protein>
<accession>A0A0K2G894</accession>
<reference evidence="1 2" key="1">
    <citation type="journal article" date="2015" name="Proc. Natl. Acad. Sci. U.S.A.">
        <title>Expanded metabolic versatility of ubiquitous nitrite-oxidizing bacteria from the genus Nitrospira.</title>
        <authorList>
            <person name="Koch H."/>
            <person name="Lucker S."/>
            <person name="Albertsen M."/>
            <person name="Kitzinger K."/>
            <person name="Herbold C."/>
            <person name="Spieck E."/>
            <person name="Nielsen P.H."/>
            <person name="Wagner M."/>
            <person name="Daims H."/>
        </authorList>
    </citation>
    <scope>NUCLEOTIDE SEQUENCE [LARGE SCALE GENOMIC DNA]</scope>
    <source>
        <strain evidence="1 2">NSP M-1</strain>
    </source>
</reference>
<gene>
    <name evidence="1" type="ORF">NITMOv2_0386</name>
</gene>
<dbReference type="Proteomes" id="UP000069205">
    <property type="component" value="Chromosome"/>
</dbReference>
<name>A0A0K2G894_NITMO</name>
<evidence type="ECO:0000313" key="2">
    <source>
        <dbReference type="Proteomes" id="UP000069205"/>
    </source>
</evidence>
<organism evidence="1 2">
    <name type="scientific">Nitrospira moscoviensis</name>
    <dbReference type="NCBI Taxonomy" id="42253"/>
    <lineage>
        <taxon>Bacteria</taxon>
        <taxon>Pseudomonadati</taxon>
        <taxon>Nitrospirota</taxon>
        <taxon>Nitrospiria</taxon>
        <taxon>Nitrospirales</taxon>
        <taxon>Nitrospiraceae</taxon>
        <taxon>Nitrospira</taxon>
    </lineage>
</organism>
<sequence length="53" mass="5936">MDQQYAITVKFLVNADSAEDAEEMVETACEKAAAAFPDMSYEGIEDIEEEEEE</sequence>
<dbReference type="EMBL" id="CP011801">
    <property type="protein sequence ID" value="ALA56822.1"/>
    <property type="molecule type" value="Genomic_DNA"/>
</dbReference>
<evidence type="ECO:0000313" key="1">
    <source>
        <dbReference type="EMBL" id="ALA56822.1"/>
    </source>
</evidence>
<dbReference type="RefSeq" id="WP_187299333.1">
    <property type="nucleotide sequence ID" value="NZ_CP011801.1"/>
</dbReference>
<dbReference type="KEGG" id="nmv:NITMOv2_0386"/>
<keyword evidence="2" id="KW-1185">Reference proteome</keyword>
<dbReference type="PATRIC" id="fig|42253.5.peg.374"/>
<dbReference type="STRING" id="42253.NITMOv2_0386"/>